<evidence type="ECO:0000259" key="3">
    <source>
        <dbReference type="Pfam" id="PF08212"/>
    </source>
</evidence>
<feature type="region of interest" description="Disordered" evidence="1">
    <location>
        <begin position="30"/>
        <end position="163"/>
    </location>
</feature>
<keyword evidence="5" id="KW-1185">Reference proteome</keyword>
<dbReference type="PANTHER" id="PTHR10612">
    <property type="entry name" value="APOLIPOPROTEIN D"/>
    <property type="match status" value="1"/>
</dbReference>
<dbReference type="Proteomes" id="UP000254978">
    <property type="component" value="Unassembled WGS sequence"/>
</dbReference>
<dbReference type="Pfam" id="PF08212">
    <property type="entry name" value="Lipocalin_2"/>
    <property type="match status" value="1"/>
</dbReference>
<dbReference type="InterPro" id="IPR012674">
    <property type="entry name" value="Calycin"/>
</dbReference>
<feature type="chain" id="PRO_5016779950" evidence="2">
    <location>
        <begin position="31"/>
        <end position="649"/>
    </location>
</feature>
<dbReference type="InterPro" id="IPR002446">
    <property type="entry name" value="Lipocalin_bac"/>
</dbReference>
<dbReference type="InterPro" id="IPR000566">
    <property type="entry name" value="Lipocln_cytosolic_FA-bd_dom"/>
</dbReference>
<reference evidence="4 5" key="1">
    <citation type="submission" date="2018-06" db="EMBL/GenBank/DDBJ databases">
        <authorList>
            <consortium name="Pathogen Informatics"/>
            <person name="Doyle S."/>
        </authorList>
    </citation>
    <scope>NUCLEOTIDE SEQUENCE [LARGE SCALE GENOMIC DNA]</scope>
    <source>
        <strain evidence="4 5">NCTC10821</strain>
    </source>
</reference>
<dbReference type="InterPro" id="IPR047202">
    <property type="entry name" value="Lipocalin_Blc-like_dom"/>
</dbReference>
<evidence type="ECO:0000256" key="1">
    <source>
        <dbReference type="SAM" id="MobiDB-lite"/>
    </source>
</evidence>
<dbReference type="GO" id="GO:0006950">
    <property type="term" value="P:response to stress"/>
    <property type="evidence" value="ECO:0007669"/>
    <property type="project" value="UniProtKB-ARBA"/>
</dbReference>
<feature type="domain" description="Lipocalin/cytosolic fatty-acid binding" evidence="3">
    <location>
        <begin position="496"/>
        <end position="629"/>
    </location>
</feature>
<feature type="compositionally biased region" description="Basic and acidic residues" evidence="1">
    <location>
        <begin position="55"/>
        <end position="76"/>
    </location>
</feature>
<dbReference type="PANTHER" id="PTHR10612:SF34">
    <property type="entry name" value="APOLIPOPROTEIN D"/>
    <property type="match status" value="1"/>
</dbReference>
<dbReference type="AlphaFoldDB" id="A0A378THT7"/>
<organism evidence="4 5">
    <name type="scientific">Mycolicibacterium tokaiense</name>
    <dbReference type="NCBI Taxonomy" id="39695"/>
    <lineage>
        <taxon>Bacteria</taxon>
        <taxon>Bacillati</taxon>
        <taxon>Actinomycetota</taxon>
        <taxon>Actinomycetes</taxon>
        <taxon>Mycobacteriales</taxon>
        <taxon>Mycobacteriaceae</taxon>
        <taxon>Mycolicibacterium</taxon>
    </lineage>
</organism>
<evidence type="ECO:0000256" key="2">
    <source>
        <dbReference type="SAM" id="SignalP"/>
    </source>
</evidence>
<dbReference type="PRINTS" id="PR01171">
    <property type="entry name" value="BCTLIPOCALIN"/>
</dbReference>
<dbReference type="SUPFAM" id="SSF53474">
    <property type="entry name" value="alpha/beta-Hydrolases"/>
    <property type="match status" value="1"/>
</dbReference>
<protein>
    <submittedName>
        <fullName evidence="4">Bacterial lipocalin</fullName>
    </submittedName>
</protein>
<proteinExistence type="predicted"/>
<dbReference type="InterPro" id="IPR029058">
    <property type="entry name" value="AB_hydrolase_fold"/>
</dbReference>
<sequence>MTPGRWTLWLVAMGAGTCIALSAGSAVALADTADSGPPSDHGTSQDATSGSDAGTSDKADDKADDKAEAAKSSSKDEPEDDDGTDSLRDDDRPSASHSGDTKGADKYGTDPDGATQDDDHDAPASTVDEPTTAEDDQLTAQPDTSVTSPPAVDTDTITAPTKAQDPMQALATMATNFWSSLGVAPAVARPAPTAEPVAAASTVTGVRTGHSTLTIPVGDKGFNTNADWYFPTQADGSVSATGVIWLQHGFLSDKSFTSDLAKSLSQQTNSIVVAPNVPSFPLRCSGCSLNGVQMQQAVATMFDGDQEALNSSAMKAGFSGTLPEQFILAGHSAGGGFAAGVGGFYATNPNQRRLRGVVMFDGVARDDALPDALERLGTVPVYQIAAPPQAWNAFGSTTSQLVAARPGQFVGVTLANGSHVDALIGSNPIVDFVMQLVTRFSPRGNTAAVYTLANGWINDLYQGLGPTDGTGIYGAPDEYLVLGNAAGVVLAPAPTVDVDRYLGTWYEVGSVKQFFSLGLVNTKAEYSLNPDGSIRVVNSGNYFFSNGPLSRIVGVALPVNAANNKLNVTFFGPASANPPGNYWIVDLDPDYQWAIVSDSTGFSGFLLTRDPVISDELYRELLNRASVKGVRGWITRTRQPAAESAAVSV</sequence>
<dbReference type="Gene3D" id="3.40.50.1820">
    <property type="entry name" value="alpha/beta hydrolase"/>
    <property type="match status" value="1"/>
</dbReference>
<evidence type="ECO:0000313" key="4">
    <source>
        <dbReference type="EMBL" id="STZ60371.1"/>
    </source>
</evidence>
<dbReference type="CDD" id="cd19438">
    <property type="entry name" value="lipocalin_Blc-like"/>
    <property type="match status" value="1"/>
</dbReference>
<evidence type="ECO:0000313" key="5">
    <source>
        <dbReference type="Proteomes" id="UP000254978"/>
    </source>
</evidence>
<dbReference type="OrthoDB" id="4568724at2"/>
<feature type="compositionally biased region" description="Basic and acidic residues" evidence="1">
    <location>
        <begin position="85"/>
        <end position="109"/>
    </location>
</feature>
<feature type="signal peptide" evidence="2">
    <location>
        <begin position="1"/>
        <end position="30"/>
    </location>
</feature>
<accession>A0A378THT7</accession>
<dbReference type="InterPro" id="IPR022272">
    <property type="entry name" value="Lipocalin_CS"/>
</dbReference>
<gene>
    <name evidence="4" type="primary">blc</name>
    <name evidence="4" type="ORF">NCTC10821_03910</name>
</gene>
<feature type="compositionally biased region" description="Polar residues" evidence="1">
    <location>
        <begin position="138"/>
        <end position="148"/>
    </location>
</feature>
<dbReference type="EMBL" id="UGQT01000001">
    <property type="protein sequence ID" value="STZ60371.1"/>
    <property type="molecule type" value="Genomic_DNA"/>
</dbReference>
<dbReference type="Gene3D" id="2.40.128.20">
    <property type="match status" value="1"/>
</dbReference>
<dbReference type="RefSeq" id="WP_115279563.1">
    <property type="nucleotide sequence ID" value="NZ_AP022600.1"/>
</dbReference>
<dbReference type="SUPFAM" id="SSF50814">
    <property type="entry name" value="Lipocalins"/>
    <property type="match status" value="1"/>
</dbReference>
<keyword evidence="2" id="KW-0732">Signal</keyword>
<name>A0A378THT7_9MYCO</name>
<dbReference type="PROSITE" id="PS00213">
    <property type="entry name" value="LIPOCALIN"/>
    <property type="match status" value="1"/>
</dbReference>